<feature type="transmembrane region" description="Helical" evidence="8">
    <location>
        <begin position="142"/>
        <end position="164"/>
    </location>
</feature>
<dbReference type="EMBL" id="JARPMG010000006">
    <property type="protein sequence ID" value="KAJ8099527.1"/>
    <property type="molecule type" value="Genomic_DNA"/>
</dbReference>
<keyword evidence="3 7" id="KW-0813">Transport</keyword>
<dbReference type="PANTHER" id="PTHR48022:SF35">
    <property type="entry name" value="MAJOR FACILITATOR SUPERFAMILY (MFS) PROFILE DOMAIN-CONTAINING PROTEIN"/>
    <property type="match status" value="1"/>
</dbReference>
<sequence length="520" mass="57713">MAATANRQWYFRFVNVYTISAFLSLGVALIGFDISSMSGVLGTHQYQDFYGNPLGARQGAITGAMAAGSFVSALFAGSLGDQFGRKITMQAGLLLWCIGSVVQSTSNGVAMLVAGRVISGLCIGLTASLIPTYQSEIAPHKIRGRIVSFQSLAGAMGIMIQYFIQYGCSFINSEAAFRVPWAIQAGPAVILFVGLFWFPRSPRWLASKGRWEEVLRVLARLRTANNDVNNPFVLAEYKEIEDRVRLDLLEVPSNSIRDLFSPKMRRRVFLGMAIQIWSQLTGINIMMYYIVYILESAGIRNVLLASSAQYIINVVMTIPAIMWVDKWGRRPTLLVGAVSMAFWLFLIGGLLMAYGEPNPIPNQPTTWIVVDHPAVSRAILAGSCLTVGSFAISWGPVSWIYQAEVVPLRVRARSVALSTASNWAFNFVLAVFVPLLLRSISWVMFFLFGSFNIAAFIHVWVAAPETKQRTLEEMDEIFEHGEQKPLWKSFTATRPTNKFDMLAKDIEMGKLIVHPPVSTF</sequence>
<gene>
    <name evidence="10" type="ORF">POJ06DRAFT_268413</name>
</gene>
<keyword evidence="4 8" id="KW-0812">Transmembrane</keyword>
<feature type="transmembrane region" description="Helical" evidence="8">
    <location>
        <begin position="302"/>
        <end position="321"/>
    </location>
</feature>
<feature type="transmembrane region" description="Helical" evidence="8">
    <location>
        <begin position="442"/>
        <end position="463"/>
    </location>
</feature>
<feature type="transmembrane region" description="Helical" evidence="8">
    <location>
        <begin position="268"/>
        <end position="290"/>
    </location>
</feature>
<feature type="transmembrane region" description="Helical" evidence="8">
    <location>
        <begin position="179"/>
        <end position="198"/>
    </location>
</feature>
<evidence type="ECO:0000256" key="2">
    <source>
        <dbReference type="ARBA" id="ARBA00010992"/>
    </source>
</evidence>
<dbReference type="Gene3D" id="1.20.1250.20">
    <property type="entry name" value="MFS general substrate transporter like domains"/>
    <property type="match status" value="1"/>
</dbReference>
<dbReference type="PRINTS" id="PR00171">
    <property type="entry name" value="SUGRTRNSPORT"/>
</dbReference>
<comment type="subcellular location">
    <subcellularLocation>
        <location evidence="1">Membrane</location>
        <topology evidence="1">Multi-pass membrane protein</topology>
    </subcellularLocation>
</comment>
<dbReference type="InterPro" id="IPR003663">
    <property type="entry name" value="Sugar/inositol_transpt"/>
</dbReference>
<evidence type="ECO:0000256" key="7">
    <source>
        <dbReference type="RuleBase" id="RU003346"/>
    </source>
</evidence>
<name>A0AAD7QTQ7_9ASCO</name>
<dbReference type="Pfam" id="PF00083">
    <property type="entry name" value="Sugar_tr"/>
    <property type="match status" value="1"/>
</dbReference>
<evidence type="ECO:0000259" key="9">
    <source>
        <dbReference type="PROSITE" id="PS50850"/>
    </source>
</evidence>
<dbReference type="AlphaFoldDB" id="A0AAD7QTQ7"/>
<evidence type="ECO:0000313" key="10">
    <source>
        <dbReference type="EMBL" id="KAJ8099527.1"/>
    </source>
</evidence>
<dbReference type="GO" id="GO:0005351">
    <property type="term" value="F:carbohydrate:proton symporter activity"/>
    <property type="evidence" value="ECO:0007669"/>
    <property type="project" value="TreeGrafter"/>
</dbReference>
<feature type="domain" description="Major facilitator superfamily (MFS) profile" evidence="9">
    <location>
        <begin position="19"/>
        <end position="467"/>
    </location>
</feature>
<dbReference type="RefSeq" id="XP_056042977.1">
    <property type="nucleotide sequence ID" value="XM_056189310.1"/>
</dbReference>
<dbReference type="InterPro" id="IPR020846">
    <property type="entry name" value="MFS_dom"/>
</dbReference>
<dbReference type="CDD" id="cd17356">
    <property type="entry name" value="MFS_HXT"/>
    <property type="match status" value="1"/>
</dbReference>
<feature type="transmembrane region" description="Helical" evidence="8">
    <location>
        <begin position="12"/>
        <end position="34"/>
    </location>
</feature>
<evidence type="ECO:0000256" key="8">
    <source>
        <dbReference type="SAM" id="Phobius"/>
    </source>
</evidence>
<protein>
    <submittedName>
        <fullName evidence="10">General substrate transporter</fullName>
    </submittedName>
</protein>
<proteinExistence type="inferred from homology"/>
<evidence type="ECO:0000256" key="6">
    <source>
        <dbReference type="ARBA" id="ARBA00023136"/>
    </source>
</evidence>
<dbReference type="PROSITE" id="PS00217">
    <property type="entry name" value="SUGAR_TRANSPORT_2"/>
    <property type="match status" value="1"/>
</dbReference>
<dbReference type="InterPro" id="IPR050360">
    <property type="entry name" value="MFS_Sugar_Transporters"/>
</dbReference>
<dbReference type="GO" id="GO:0016020">
    <property type="term" value="C:membrane"/>
    <property type="evidence" value="ECO:0007669"/>
    <property type="project" value="UniProtKB-SubCell"/>
</dbReference>
<dbReference type="PROSITE" id="PS00216">
    <property type="entry name" value="SUGAR_TRANSPORT_1"/>
    <property type="match status" value="1"/>
</dbReference>
<keyword evidence="6 8" id="KW-0472">Membrane</keyword>
<dbReference type="NCBIfam" id="TIGR00879">
    <property type="entry name" value="SP"/>
    <property type="match status" value="1"/>
</dbReference>
<dbReference type="InterPro" id="IPR005828">
    <property type="entry name" value="MFS_sugar_transport-like"/>
</dbReference>
<accession>A0AAD7QTQ7</accession>
<dbReference type="PANTHER" id="PTHR48022">
    <property type="entry name" value="PLASTIDIC GLUCOSE TRANSPORTER 4"/>
    <property type="match status" value="1"/>
</dbReference>
<comment type="caution">
    <text evidence="10">The sequence shown here is derived from an EMBL/GenBank/DDBJ whole genome shotgun (WGS) entry which is preliminary data.</text>
</comment>
<dbReference type="PROSITE" id="PS50850">
    <property type="entry name" value="MFS"/>
    <property type="match status" value="1"/>
</dbReference>
<dbReference type="InterPro" id="IPR005829">
    <property type="entry name" value="Sugar_transporter_CS"/>
</dbReference>
<evidence type="ECO:0000313" key="11">
    <source>
        <dbReference type="Proteomes" id="UP001217417"/>
    </source>
</evidence>
<reference evidence="10" key="1">
    <citation type="submission" date="2023-03" db="EMBL/GenBank/DDBJ databases">
        <title>Near-Complete genome sequence of Lipomyces tetrasporous NRRL Y-64009, an oleaginous yeast capable of growing on lignocellulosic hydrolysates.</title>
        <authorList>
            <consortium name="Lawrence Berkeley National Laboratory"/>
            <person name="Jagtap S.S."/>
            <person name="Liu J.-J."/>
            <person name="Walukiewicz H.E."/>
            <person name="Pangilinan J."/>
            <person name="Lipzen A."/>
            <person name="Ahrendt S."/>
            <person name="Koriabine M."/>
            <person name="Cobaugh K."/>
            <person name="Salamov A."/>
            <person name="Yoshinaga Y."/>
            <person name="Ng V."/>
            <person name="Daum C."/>
            <person name="Grigoriev I.V."/>
            <person name="Slininger P.J."/>
            <person name="Dien B.S."/>
            <person name="Jin Y.-S."/>
            <person name="Rao C.V."/>
        </authorList>
    </citation>
    <scope>NUCLEOTIDE SEQUENCE</scope>
    <source>
        <strain evidence="10">NRRL Y-64009</strain>
    </source>
</reference>
<evidence type="ECO:0000256" key="3">
    <source>
        <dbReference type="ARBA" id="ARBA00022448"/>
    </source>
</evidence>
<evidence type="ECO:0000256" key="5">
    <source>
        <dbReference type="ARBA" id="ARBA00022989"/>
    </source>
</evidence>
<evidence type="ECO:0000256" key="4">
    <source>
        <dbReference type="ARBA" id="ARBA00022692"/>
    </source>
</evidence>
<evidence type="ECO:0000256" key="1">
    <source>
        <dbReference type="ARBA" id="ARBA00004141"/>
    </source>
</evidence>
<feature type="transmembrane region" description="Helical" evidence="8">
    <location>
        <begin position="374"/>
        <end position="394"/>
    </location>
</feature>
<feature type="transmembrane region" description="Helical" evidence="8">
    <location>
        <begin position="415"/>
        <end position="436"/>
    </location>
</feature>
<feature type="transmembrane region" description="Helical" evidence="8">
    <location>
        <begin position="333"/>
        <end position="354"/>
    </location>
</feature>
<feature type="transmembrane region" description="Helical" evidence="8">
    <location>
        <begin position="54"/>
        <end position="75"/>
    </location>
</feature>
<dbReference type="GeneID" id="80884476"/>
<organism evidence="10 11">
    <name type="scientific">Lipomyces tetrasporus</name>
    <dbReference type="NCBI Taxonomy" id="54092"/>
    <lineage>
        <taxon>Eukaryota</taxon>
        <taxon>Fungi</taxon>
        <taxon>Dikarya</taxon>
        <taxon>Ascomycota</taxon>
        <taxon>Saccharomycotina</taxon>
        <taxon>Lipomycetes</taxon>
        <taxon>Lipomycetales</taxon>
        <taxon>Lipomycetaceae</taxon>
        <taxon>Lipomyces</taxon>
    </lineage>
</organism>
<dbReference type="InterPro" id="IPR036259">
    <property type="entry name" value="MFS_trans_sf"/>
</dbReference>
<keyword evidence="11" id="KW-1185">Reference proteome</keyword>
<comment type="similarity">
    <text evidence="2 7">Belongs to the major facilitator superfamily. Sugar transporter (TC 2.A.1.1) family.</text>
</comment>
<keyword evidence="5 8" id="KW-1133">Transmembrane helix</keyword>
<dbReference type="Proteomes" id="UP001217417">
    <property type="component" value="Unassembled WGS sequence"/>
</dbReference>
<dbReference type="SUPFAM" id="SSF103473">
    <property type="entry name" value="MFS general substrate transporter"/>
    <property type="match status" value="1"/>
</dbReference>
<dbReference type="FunFam" id="1.20.1250.20:FF:000026">
    <property type="entry name" value="MFS quinate transporter QutD"/>
    <property type="match status" value="1"/>
</dbReference>